<dbReference type="STRING" id="166486.ERS852572_02898"/>
<dbReference type="InterPro" id="IPR046169">
    <property type="entry name" value="DUF6171"/>
</dbReference>
<evidence type="ECO:0000313" key="5">
    <source>
        <dbReference type="EMBL" id="RHG26701.1"/>
    </source>
</evidence>
<reference evidence="8 9" key="2">
    <citation type="submission" date="2018-08" db="EMBL/GenBank/DDBJ databases">
        <title>A genome reference for cultivated species of the human gut microbiota.</title>
        <authorList>
            <person name="Zou Y."/>
            <person name="Xue W."/>
            <person name="Luo G."/>
        </authorList>
    </citation>
    <scope>NUCLEOTIDE SEQUENCE [LARGE SCALE GENOMIC DNA]</scope>
    <source>
        <strain evidence="6 8">AF31-21AC</strain>
        <strain evidence="5 9">AM22-21LB</strain>
        <strain evidence="4 10">AM43-11</strain>
    </source>
</reference>
<dbReference type="PaxDb" id="166486-ERS852572_02898"/>
<dbReference type="Proteomes" id="UP000095350">
    <property type="component" value="Unassembled WGS sequence"/>
</dbReference>
<evidence type="ECO:0000313" key="9">
    <source>
        <dbReference type="Proteomes" id="UP000284051"/>
    </source>
</evidence>
<dbReference type="AlphaFoldDB" id="A0A173VH01"/>
<dbReference type="EMBL" id="CYXZ01000024">
    <property type="protein sequence ID" value="CUN25427.1"/>
    <property type="molecule type" value="Genomic_DNA"/>
</dbReference>
<accession>A0A173VH01</accession>
<dbReference type="EMBL" id="QSFP01000035">
    <property type="protein sequence ID" value="RHA63022.1"/>
    <property type="molecule type" value="Genomic_DNA"/>
</dbReference>
<evidence type="ECO:0000313" key="3">
    <source>
        <dbReference type="EMBL" id="MVQ46698.1"/>
    </source>
</evidence>
<proteinExistence type="predicted"/>
<evidence type="ECO:0000313" key="1">
    <source>
        <dbReference type="EMBL" id="CUN25427.1"/>
    </source>
</evidence>
<evidence type="ECO:0000313" key="11">
    <source>
        <dbReference type="Proteomes" id="UP000478483"/>
    </source>
</evidence>
<reference evidence="3 12" key="4">
    <citation type="submission" date="2019-10" db="EMBL/GenBank/DDBJ databases">
        <title>Roseburia spp. ameliorate alcoholic fatty liver via restoration of gut barrier function.</title>
        <authorList>
            <person name="Seo B."/>
            <person name="Ko G."/>
        </authorList>
    </citation>
    <scope>NUCLEOTIDE SEQUENCE [LARGE SCALE GENOMIC DNA]</scope>
    <source>
        <strain evidence="3 12">SNUG30017</strain>
    </source>
</reference>
<dbReference type="Proteomes" id="UP000284051">
    <property type="component" value="Unassembled WGS sequence"/>
</dbReference>
<name>A0A173VH01_9FIRM</name>
<dbReference type="EMBL" id="WGGT01000018">
    <property type="protein sequence ID" value="MVQ46698.1"/>
    <property type="molecule type" value="Genomic_DNA"/>
</dbReference>
<dbReference type="EMBL" id="QRID01000015">
    <property type="protein sequence ID" value="RHG26701.1"/>
    <property type="molecule type" value="Genomic_DNA"/>
</dbReference>
<gene>
    <name evidence="5" type="ORF">DW264_14210</name>
    <name evidence="4" type="ORF">DW927_18525</name>
    <name evidence="6" type="ORF">DWZ31_03880</name>
    <name evidence="1" type="ORF">ERS852572_02898</name>
    <name evidence="3" type="ORF">GCK47_13555</name>
    <name evidence="2" type="ORF">GMD50_15375</name>
</gene>
<evidence type="ECO:0000313" key="12">
    <source>
        <dbReference type="Proteomes" id="UP000479531"/>
    </source>
</evidence>
<dbReference type="Proteomes" id="UP000283586">
    <property type="component" value="Unassembled WGS sequence"/>
</dbReference>
<dbReference type="Pfam" id="PF19668">
    <property type="entry name" value="DUF6171"/>
    <property type="match status" value="1"/>
</dbReference>
<dbReference type="GeneID" id="61434605"/>
<organism evidence="1 7">
    <name type="scientific">Roseburia intestinalis</name>
    <dbReference type="NCBI Taxonomy" id="166486"/>
    <lineage>
        <taxon>Bacteria</taxon>
        <taxon>Bacillati</taxon>
        <taxon>Bacillota</taxon>
        <taxon>Clostridia</taxon>
        <taxon>Lachnospirales</taxon>
        <taxon>Lachnospiraceae</taxon>
        <taxon>Roseburia</taxon>
    </lineage>
</organism>
<dbReference type="EMBL" id="QRQN01000003">
    <property type="protein sequence ID" value="RHN11196.1"/>
    <property type="molecule type" value="Genomic_DNA"/>
</dbReference>
<reference evidence="1 7" key="1">
    <citation type="submission" date="2015-09" db="EMBL/GenBank/DDBJ databases">
        <authorList>
            <consortium name="Pathogen Informatics"/>
        </authorList>
    </citation>
    <scope>NUCLEOTIDE SEQUENCE [LARGE SCALE GENOMIC DNA]</scope>
    <source>
        <strain evidence="1 7">2789STDY5834960</strain>
    </source>
</reference>
<dbReference type="Proteomes" id="UP000479531">
    <property type="component" value="Unassembled WGS sequence"/>
</dbReference>
<dbReference type="Proteomes" id="UP000478483">
    <property type="component" value="Unassembled WGS sequence"/>
</dbReference>
<dbReference type="OrthoDB" id="7061841at2"/>
<protein>
    <submittedName>
        <fullName evidence="1">Uncharacterized protein</fullName>
    </submittedName>
</protein>
<evidence type="ECO:0000313" key="7">
    <source>
        <dbReference type="Proteomes" id="UP000095350"/>
    </source>
</evidence>
<evidence type="ECO:0000313" key="6">
    <source>
        <dbReference type="EMBL" id="RHN11196.1"/>
    </source>
</evidence>
<evidence type="ECO:0000313" key="2">
    <source>
        <dbReference type="EMBL" id="MTR86390.1"/>
    </source>
</evidence>
<sequence length="80" mass="9032">MAQICKKCLLREMAEADAKMIEKYKEAIKKEDQVSESEYERRLTVCKTCELLNAGTCGACGCYVELRAAAAVSKCPYKKW</sequence>
<dbReference type="RefSeq" id="WP_006856390.1">
    <property type="nucleotide sequence ID" value="NZ_CABIYH010000024.1"/>
</dbReference>
<reference evidence="2 11" key="3">
    <citation type="journal article" date="2019" name="Nat. Med.">
        <title>A library of human gut bacterial isolates paired with longitudinal multiomics data enables mechanistic microbiome research.</title>
        <authorList>
            <person name="Poyet M."/>
            <person name="Groussin M."/>
            <person name="Gibbons S.M."/>
            <person name="Avila-Pacheco J."/>
            <person name="Jiang X."/>
            <person name="Kearney S.M."/>
            <person name="Perrotta A.R."/>
            <person name="Berdy B."/>
            <person name="Zhao S."/>
            <person name="Lieberman T.D."/>
            <person name="Swanson P.K."/>
            <person name="Smith M."/>
            <person name="Roesemann S."/>
            <person name="Alexander J.E."/>
            <person name="Rich S.A."/>
            <person name="Livny J."/>
            <person name="Vlamakis H."/>
            <person name="Clish C."/>
            <person name="Bullock K."/>
            <person name="Deik A."/>
            <person name="Scott J."/>
            <person name="Pierce K.A."/>
            <person name="Xavier R.J."/>
            <person name="Alm E.J."/>
        </authorList>
    </citation>
    <scope>NUCLEOTIDE SEQUENCE [LARGE SCALE GENOMIC DNA]</scope>
    <source>
        <strain evidence="2 11">BIOML-A1</strain>
    </source>
</reference>
<evidence type="ECO:0000313" key="8">
    <source>
        <dbReference type="Proteomes" id="UP000283586"/>
    </source>
</evidence>
<evidence type="ECO:0000313" key="10">
    <source>
        <dbReference type="Proteomes" id="UP000284465"/>
    </source>
</evidence>
<dbReference type="EMBL" id="WNAJ01000021">
    <property type="protein sequence ID" value="MTR86390.1"/>
    <property type="molecule type" value="Genomic_DNA"/>
</dbReference>
<evidence type="ECO:0000313" key="4">
    <source>
        <dbReference type="EMBL" id="RHA63022.1"/>
    </source>
</evidence>
<dbReference type="Proteomes" id="UP000284465">
    <property type="component" value="Unassembled WGS sequence"/>
</dbReference>